<feature type="chain" id="PRO_5037686710" evidence="1">
    <location>
        <begin position="17"/>
        <end position="129"/>
    </location>
</feature>
<organism evidence="2 3">
    <name type="scientific">Parascaris equorum</name>
    <name type="common">Equine roundworm</name>
    <dbReference type="NCBI Taxonomy" id="6256"/>
    <lineage>
        <taxon>Eukaryota</taxon>
        <taxon>Metazoa</taxon>
        <taxon>Ecdysozoa</taxon>
        <taxon>Nematoda</taxon>
        <taxon>Chromadorea</taxon>
        <taxon>Rhabditida</taxon>
        <taxon>Spirurina</taxon>
        <taxon>Ascaridomorpha</taxon>
        <taxon>Ascaridoidea</taxon>
        <taxon>Ascarididae</taxon>
        <taxon>Parascaris</taxon>
    </lineage>
</organism>
<feature type="signal peptide" evidence="1">
    <location>
        <begin position="1"/>
        <end position="16"/>
    </location>
</feature>
<name>A0A914R6Z3_PAREQ</name>
<keyword evidence="1" id="KW-0732">Signal</keyword>
<evidence type="ECO:0000313" key="3">
    <source>
        <dbReference type="WBParaSite" id="PEQ_0000223101-mRNA-1"/>
    </source>
</evidence>
<keyword evidence="2" id="KW-1185">Reference proteome</keyword>
<dbReference type="WBParaSite" id="PEQ_0000223101-mRNA-1">
    <property type="protein sequence ID" value="PEQ_0000223101-mRNA-1"/>
    <property type="gene ID" value="PEQ_0000223101"/>
</dbReference>
<protein>
    <submittedName>
        <fullName evidence="3">Secreted protein</fullName>
    </submittedName>
</protein>
<dbReference type="AlphaFoldDB" id="A0A914R6Z3"/>
<accession>A0A914R6Z3</accession>
<reference evidence="3" key="1">
    <citation type="submission" date="2022-11" db="UniProtKB">
        <authorList>
            <consortium name="WormBaseParasite"/>
        </authorList>
    </citation>
    <scope>IDENTIFICATION</scope>
</reference>
<sequence length="129" mass="14159">MLHYVVFLALLSVSFAELEQQQPQPQLRATQCSYPNGTATAIHTFNCNASMISPVDLIVVRELSKDNFKCLGKLHFTVGLCLESKMIVKSTKVLGADGKEMYPINFKEPITIVLDAENNGEVVSKSIAA</sequence>
<proteinExistence type="predicted"/>
<evidence type="ECO:0000313" key="2">
    <source>
        <dbReference type="Proteomes" id="UP000887564"/>
    </source>
</evidence>
<evidence type="ECO:0000256" key="1">
    <source>
        <dbReference type="SAM" id="SignalP"/>
    </source>
</evidence>
<dbReference type="Proteomes" id="UP000887564">
    <property type="component" value="Unplaced"/>
</dbReference>